<dbReference type="Gene3D" id="3.20.20.70">
    <property type="entry name" value="Aldolase class I"/>
    <property type="match status" value="1"/>
</dbReference>
<dbReference type="InterPro" id="IPR041720">
    <property type="entry name" value="FbaB-like"/>
</dbReference>
<dbReference type="AlphaFoldDB" id="A0A1W2LH57"/>
<dbReference type="RefSeq" id="WP_076153598.1">
    <property type="nucleotide sequence ID" value="NZ_LQMT02000052.1"/>
</dbReference>
<dbReference type="PANTHER" id="PTHR47916:SF1">
    <property type="entry name" value="3-HYDROXY-5-PHOSPHONOOXYPENTANE-2,4-DIONE THIOLASE"/>
    <property type="match status" value="1"/>
</dbReference>
<dbReference type="GO" id="GO:0004332">
    <property type="term" value="F:fructose-bisphosphate aldolase activity"/>
    <property type="evidence" value="ECO:0007669"/>
    <property type="project" value="InterPro"/>
</dbReference>
<dbReference type="EMBL" id="LQMT02000052">
    <property type="protein sequence ID" value="ONF61942.1"/>
    <property type="molecule type" value="Genomic_DNA"/>
</dbReference>
<dbReference type="NCBIfam" id="NF005556">
    <property type="entry name" value="PRK07226.1"/>
    <property type="match status" value="1"/>
</dbReference>
<feature type="active site" description="Proton donor" evidence="1">
    <location>
        <position position="150"/>
    </location>
</feature>
<dbReference type="InterPro" id="IPR050456">
    <property type="entry name" value="DeoC/FbaB_aldolase"/>
</dbReference>
<dbReference type="Pfam" id="PF01791">
    <property type="entry name" value="DeoC"/>
    <property type="match status" value="1"/>
</dbReference>
<protein>
    <submittedName>
        <fullName evidence="2">Fructose-bisphosphate aldolase</fullName>
    </submittedName>
</protein>
<dbReference type="Proteomes" id="UP000076660">
    <property type="component" value="Unassembled WGS sequence"/>
</dbReference>
<proteinExistence type="predicted"/>
<dbReference type="PANTHER" id="PTHR47916">
    <property type="entry name" value="FRUCTOSE-BISPHOSPHATE ALDOLASE CLASS 1"/>
    <property type="match status" value="1"/>
</dbReference>
<reference evidence="2 3" key="1">
    <citation type="submission" date="2016-12" db="EMBL/GenBank/DDBJ databases">
        <title>Amycolatopsis keratiniphila subsp. keratiniphila genome sequencing and assembly.</title>
        <authorList>
            <person name="Mayilraj S."/>
            <person name="Kaur N."/>
        </authorList>
    </citation>
    <scope>NUCLEOTIDE SEQUENCE [LARGE SCALE GENOMIC DNA]</scope>
    <source>
        <strain evidence="2 3">DSM 44409</strain>
    </source>
</reference>
<evidence type="ECO:0000256" key="1">
    <source>
        <dbReference type="PIRSR" id="PIRSR038992-1"/>
    </source>
</evidence>
<evidence type="ECO:0000313" key="3">
    <source>
        <dbReference type="Proteomes" id="UP000076660"/>
    </source>
</evidence>
<dbReference type="PIRSF" id="PIRSF038992">
    <property type="entry name" value="Aldolase_Ia"/>
    <property type="match status" value="1"/>
</dbReference>
<gene>
    <name evidence="2" type="ORF">AVR91_0241185</name>
</gene>
<comment type="caution">
    <text evidence="2">The sequence shown here is derived from an EMBL/GenBank/DDBJ whole genome shotgun (WGS) entry which is preliminary data.</text>
</comment>
<dbReference type="OrthoDB" id="9771504at2"/>
<dbReference type="SUPFAM" id="SSF51569">
    <property type="entry name" value="Aldolase"/>
    <property type="match status" value="1"/>
</dbReference>
<dbReference type="InterPro" id="IPR002915">
    <property type="entry name" value="DeoC/FbaB/LacD_aldolase"/>
</dbReference>
<accession>A0A1W2LH57</accession>
<evidence type="ECO:0000313" key="2">
    <source>
        <dbReference type="EMBL" id="ONF61942.1"/>
    </source>
</evidence>
<sequence>MSVTLLTGKSLRMARLSRRADNRYLFVPLDHSISDGPIGTAAAFNRLIEDISDGGGDAIVVHKGRARMVDPASLGDCSLVVHLSASTTHASDRDAKVLVGGVDEAIRLGADAVSVHVNIGSETEAAQLADLGAVAAACADWGMPLLAMIYPRGPRISDPGDPALLAHVVGIAADLGADLVKTVLATPAERMAQVVLSSPIPVVVAGGAAVEGGLAEFATSALAAGCQGVAVGRRVFESPDPRHAVRELAGVIHGPRISDSLRKELVGAP</sequence>
<dbReference type="InterPro" id="IPR013785">
    <property type="entry name" value="Aldolase_TIM"/>
</dbReference>
<dbReference type="SMART" id="SM01133">
    <property type="entry name" value="DeoC"/>
    <property type="match status" value="1"/>
</dbReference>
<organism evidence="2 3">
    <name type="scientific">Amycolatopsis keratiniphila subsp. keratiniphila</name>
    <dbReference type="NCBI Taxonomy" id="227715"/>
    <lineage>
        <taxon>Bacteria</taxon>
        <taxon>Bacillati</taxon>
        <taxon>Actinomycetota</taxon>
        <taxon>Actinomycetes</taxon>
        <taxon>Pseudonocardiales</taxon>
        <taxon>Pseudonocardiaceae</taxon>
        <taxon>Amycolatopsis</taxon>
        <taxon>Amycolatopsis japonica group</taxon>
    </lineage>
</organism>
<name>A0A1W2LH57_9PSEU</name>
<feature type="active site" description="Schiff-base intermediate with dihydroxyacetone-P" evidence="1">
    <location>
        <position position="181"/>
    </location>
</feature>